<evidence type="ECO:0000256" key="5">
    <source>
        <dbReference type="ARBA" id="ARBA00022801"/>
    </source>
</evidence>
<dbReference type="PANTHER" id="PTHR31118">
    <property type="entry name" value="CYCLASE-LIKE PROTEIN 2"/>
    <property type="match status" value="1"/>
</dbReference>
<keyword evidence="4" id="KW-0479">Metal-binding</keyword>
<reference evidence="8 9" key="1">
    <citation type="submission" date="2014-07" db="EMBL/GenBank/DDBJ databases">
        <title>Methanogenic archaea and the global carbon cycle.</title>
        <authorList>
            <person name="Henriksen J.R."/>
            <person name="Luke J."/>
            <person name="Reinhart S."/>
            <person name="Benedict M.N."/>
            <person name="Youngblut N.D."/>
            <person name="Metcalf M.E."/>
            <person name="Whitaker R.J."/>
            <person name="Metcalf W.W."/>
        </authorList>
    </citation>
    <scope>NUCLEOTIDE SEQUENCE [LARGE SCALE GENOMIC DNA]</scope>
    <source>
        <strain evidence="8 9">C2J</strain>
    </source>
</reference>
<dbReference type="RefSeq" id="WP_231593624.1">
    <property type="nucleotide sequence ID" value="NZ_CP009508.1"/>
</dbReference>
<gene>
    <name evidence="8" type="ORF">MSSAC_1141</name>
</gene>
<dbReference type="GeneID" id="24870730"/>
<evidence type="ECO:0000256" key="2">
    <source>
        <dbReference type="ARBA" id="ARBA00005023"/>
    </source>
</evidence>
<dbReference type="InterPro" id="IPR007325">
    <property type="entry name" value="KFase/CYL"/>
</dbReference>
<comment type="subunit">
    <text evidence="3">Homodimer.</text>
</comment>
<keyword evidence="6" id="KW-0862">Zinc</keyword>
<protein>
    <submittedName>
        <fullName evidence="8">Metal-dependent hydrolase</fullName>
    </submittedName>
</protein>
<evidence type="ECO:0000256" key="4">
    <source>
        <dbReference type="ARBA" id="ARBA00022723"/>
    </source>
</evidence>
<dbReference type="KEGG" id="msj:MSSAC_1141"/>
<keyword evidence="5 8" id="KW-0378">Hydrolase</keyword>
<sequence length="253" mass="27064">MIGKGSEEMFSPEKIPVKGKVIDITVSISSFTPIFPGDPEPSIEKTLTLEKDGCAVSRLIFGSHTGTHVDAPSHVLKGGLPVDSLDIESLMGEAVVLDFSRRGGALTGSILEDVYSKRKVLESSSGVSILLLKTKAPFQKEEYSETLGFLAGKSDPRRELEASPESFAYLDASGAAWIVRNGFKTVGIDSFSLDSLSSESLPAHHTLLSSNVNIVECLDLSSVEAGMYFFLCLPLKIEGCDGAPSRALLISYS</sequence>
<evidence type="ECO:0000313" key="8">
    <source>
        <dbReference type="EMBL" id="AKB35731.1"/>
    </source>
</evidence>
<keyword evidence="7" id="KW-0823">Tryptophan catabolism</keyword>
<evidence type="ECO:0000313" key="9">
    <source>
        <dbReference type="Proteomes" id="UP000033123"/>
    </source>
</evidence>
<dbReference type="GO" id="GO:0019441">
    <property type="term" value="P:L-tryptophan catabolic process to kynurenine"/>
    <property type="evidence" value="ECO:0007669"/>
    <property type="project" value="InterPro"/>
</dbReference>
<dbReference type="FunFam" id="3.50.30.50:FF:000001">
    <property type="entry name" value="Kynurenine formamidase"/>
    <property type="match status" value="1"/>
</dbReference>
<dbReference type="STRING" id="1434118.MSSAC_1141"/>
<dbReference type="Pfam" id="PF04199">
    <property type="entry name" value="Cyclase"/>
    <property type="match status" value="1"/>
</dbReference>
<dbReference type="Gene3D" id="3.50.30.50">
    <property type="entry name" value="Putative cyclase"/>
    <property type="match status" value="1"/>
</dbReference>
<dbReference type="PATRIC" id="fig|1434118.4.peg.1463"/>
<organism evidence="8 9">
    <name type="scientific">Methanosarcina siciliae C2J</name>
    <dbReference type="NCBI Taxonomy" id="1434118"/>
    <lineage>
        <taxon>Archaea</taxon>
        <taxon>Methanobacteriati</taxon>
        <taxon>Methanobacteriota</taxon>
        <taxon>Stenosarchaea group</taxon>
        <taxon>Methanomicrobia</taxon>
        <taxon>Methanosarcinales</taxon>
        <taxon>Methanosarcinaceae</taxon>
        <taxon>Methanosarcina</taxon>
    </lineage>
</organism>
<proteinExistence type="predicted"/>
<accession>A0A0E3LCL5</accession>
<evidence type="ECO:0000256" key="6">
    <source>
        <dbReference type="ARBA" id="ARBA00022833"/>
    </source>
</evidence>
<dbReference type="Proteomes" id="UP000033123">
    <property type="component" value="Chromosome"/>
</dbReference>
<evidence type="ECO:0000256" key="1">
    <source>
        <dbReference type="ARBA" id="ARBA00001947"/>
    </source>
</evidence>
<dbReference type="GO" id="GO:0046872">
    <property type="term" value="F:metal ion binding"/>
    <property type="evidence" value="ECO:0007669"/>
    <property type="project" value="UniProtKB-KW"/>
</dbReference>
<comment type="cofactor">
    <cofactor evidence="1">
        <name>Zn(2+)</name>
        <dbReference type="ChEBI" id="CHEBI:29105"/>
    </cofactor>
</comment>
<dbReference type="EMBL" id="CP009508">
    <property type="protein sequence ID" value="AKB35731.1"/>
    <property type="molecule type" value="Genomic_DNA"/>
</dbReference>
<dbReference type="PANTHER" id="PTHR31118:SF12">
    <property type="entry name" value="CYCLASE-LIKE PROTEIN 2"/>
    <property type="match status" value="1"/>
</dbReference>
<name>A0A0E3LCL5_9EURY</name>
<dbReference type="AlphaFoldDB" id="A0A0E3LCL5"/>
<dbReference type="GO" id="GO:0004061">
    <property type="term" value="F:arylformamidase activity"/>
    <property type="evidence" value="ECO:0007669"/>
    <property type="project" value="InterPro"/>
</dbReference>
<evidence type="ECO:0000256" key="7">
    <source>
        <dbReference type="ARBA" id="ARBA00023079"/>
    </source>
</evidence>
<comment type="pathway">
    <text evidence="2">Amino-acid degradation.</text>
</comment>
<dbReference type="SUPFAM" id="SSF102198">
    <property type="entry name" value="Putative cyclase"/>
    <property type="match status" value="1"/>
</dbReference>
<evidence type="ECO:0000256" key="3">
    <source>
        <dbReference type="ARBA" id="ARBA00011738"/>
    </source>
</evidence>
<dbReference type="HOGENOM" id="CLU_030671_3_2_2"/>
<dbReference type="InterPro" id="IPR037175">
    <property type="entry name" value="KFase_sf"/>
</dbReference>